<dbReference type="PROSITE" id="PS50043">
    <property type="entry name" value="HTH_LUXR_2"/>
    <property type="match status" value="1"/>
</dbReference>
<dbReference type="PRINTS" id="PR00038">
    <property type="entry name" value="HTHLUXR"/>
</dbReference>
<name>A0ABN2ZZP1_9ACTN</name>
<sequence>MSGDPASDGQGVIRVVVVDDHAVIRAGLQQLLAATADIEVVGQAENGREALEVVRRLRPDVVLMDLQMPDVDGVAATRMIMAERLGVDVLVLTSYSDSERIVAALDAGAVGYLLKDADPDDVLQGIRAVTRGGSPIHPRAARTLLGIRAGSSQVQLTSRETEILRLVREGLANKQIARRLDISERTVKAHLTSAFARIGVTDRTQAAVWAERNGL</sequence>
<evidence type="ECO:0000256" key="1">
    <source>
        <dbReference type="ARBA" id="ARBA00022553"/>
    </source>
</evidence>
<proteinExistence type="predicted"/>
<protein>
    <submittedName>
        <fullName evidence="6">Response regulator transcription factor</fullName>
    </submittedName>
</protein>
<dbReference type="Proteomes" id="UP001501771">
    <property type="component" value="Unassembled WGS sequence"/>
</dbReference>
<dbReference type="CDD" id="cd06170">
    <property type="entry name" value="LuxR_C_like"/>
    <property type="match status" value="1"/>
</dbReference>
<feature type="domain" description="HTH luxR-type" evidence="4">
    <location>
        <begin position="149"/>
        <end position="214"/>
    </location>
</feature>
<dbReference type="EMBL" id="BAAAQR010000010">
    <property type="protein sequence ID" value="GAA2150935.1"/>
    <property type="molecule type" value="Genomic_DNA"/>
</dbReference>
<dbReference type="SMART" id="SM00448">
    <property type="entry name" value="REC"/>
    <property type="match status" value="1"/>
</dbReference>
<keyword evidence="1 3" id="KW-0597">Phosphoprotein</keyword>
<dbReference type="SMART" id="SM00421">
    <property type="entry name" value="HTH_LUXR"/>
    <property type="match status" value="1"/>
</dbReference>
<dbReference type="Pfam" id="PF00072">
    <property type="entry name" value="Response_reg"/>
    <property type="match status" value="1"/>
</dbReference>
<dbReference type="InterPro" id="IPR039420">
    <property type="entry name" value="WalR-like"/>
</dbReference>
<comment type="caution">
    <text evidence="6">The sequence shown here is derived from an EMBL/GenBank/DDBJ whole genome shotgun (WGS) entry which is preliminary data.</text>
</comment>
<dbReference type="Gene3D" id="3.40.50.2300">
    <property type="match status" value="1"/>
</dbReference>
<keyword evidence="2" id="KW-0238">DNA-binding</keyword>
<evidence type="ECO:0000259" key="5">
    <source>
        <dbReference type="PROSITE" id="PS50110"/>
    </source>
</evidence>
<dbReference type="InterPro" id="IPR058245">
    <property type="entry name" value="NreC/VraR/RcsB-like_REC"/>
</dbReference>
<accession>A0ABN2ZZP1</accession>
<dbReference type="SUPFAM" id="SSF46894">
    <property type="entry name" value="C-terminal effector domain of the bipartite response regulators"/>
    <property type="match status" value="1"/>
</dbReference>
<dbReference type="InterPro" id="IPR000792">
    <property type="entry name" value="Tscrpt_reg_LuxR_C"/>
</dbReference>
<evidence type="ECO:0000313" key="6">
    <source>
        <dbReference type="EMBL" id="GAA2150935.1"/>
    </source>
</evidence>
<feature type="modified residue" description="4-aspartylphosphate" evidence="3">
    <location>
        <position position="65"/>
    </location>
</feature>
<dbReference type="PANTHER" id="PTHR43214">
    <property type="entry name" value="TWO-COMPONENT RESPONSE REGULATOR"/>
    <property type="match status" value="1"/>
</dbReference>
<evidence type="ECO:0000313" key="7">
    <source>
        <dbReference type="Proteomes" id="UP001501771"/>
    </source>
</evidence>
<dbReference type="InterPro" id="IPR016032">
    <property type="entry name" value="Sig_transdc_resp-reg_C-effctor"/>
</dbReference>
<dbReference type="PROSITE" id="PS50110">
    <property type="entry name" value="RESPONSE_REGULATORY"/>
    <property type="match status" value="1"/>
</dbReference>
<dbReference type="InterPro" id="IPR001789">
    <property type="entry name" value="Sig_transdc_resp-reg_receiver"/>
</dbReference>
<dbReference type="CDD" id="cd17535">
    <property type="entry name" value="REC_NarL-like"/>
    <property type="match status" value="1"/>
</dbReference>
<dbReference type="SUPFAM" id="SSF52172">
    <property type="entry name" value="CheY-like"/>
    <property type="match status" value="1"/>
</dbReference>
<evidence type="ECO:0000256" key="2">
    <source>
        <dbReference type="ARBA" id="ARBA00023125"/>
    </source>
</evidence>
<keyword evidence="7" id="KW-1185">Reference proteome</keyword>
<feature type="domain" description="Response regulatory" evidence="5">
    <location>
        <begin position="14"/>
        <end position="130"/>
    </location>
</feature>
<dbReference type="PROSITE" id="PS00622">
    <property type="entry name" value="HTH_LUXR_1"/>
    <property type="match status" value="1"/>
</dbReference>
<organism evidence="6 7">
    <name type="scientific">Nocardioides koreensis</name>
    <dbReference type="NCBI Taxonomy" id="433651"/>
    <lineage>
        <taxon>Bacteria</taxon>
        <taxon>Bacillati</taxon>
        <taxon>Actinomycetota</taxon>
        <taxon>Actinomycetes</taxon>
        <taxon>Propionibacteriales</taxon>
        <taxon>Nocardioidaceae</taxon>
        <taxon>Nocardioides</taxon>
    </lineage>
</organism>
<reference evidence="6 7" key="1">
    <citation type="journal article" date="2019" name="Int. J. Syst. Evol. Microbiol.">
        <title>The Global Catalogue of Microorganisms (GCM) 10K type strain sequencing project: providing services to taxonomists for standard genome sequencing and annotation.</title>
        <authorList>
            <consortium name="The Broad Institute Genomics Platform"/>
            <consortium name="The Broad Institute Genome Sequencing Center for Infectious Disease"/>
            <person name="Wu L."/>
            <person name="Ma J."/>
        </authorList>
    </citation>
    <scope>NUCLEOTIDE SEQUENCE [LARGE SCALE GENOMIC DNA]</scope>
    <source>
        <strain evidence="6 7">JCM 16022</strain>
    </source>
</reference>
<evidence type="ECO:0000256" key="3">
    <source>
        <dbReference type="PROSITE-ProRule" id="PRU00169"/>
    </source>
</evidence>
<gene>
    <name evidence="6" type="ORF">GCM10009844_32480</name>
</gene>
<dbReference type="RefSeq" id="WP_344154495.1">
    <property type="nucleotide sequence ID" value="NZ_BAAAQR010000010.1"/>
</dbReference>
<dbReference type="InterPro" id="IPR011006">
    <property type="entry name" value="CheY-like_superfamily"/>
</dbReference>
<dbReference type="Pfam" id="PF00196">
    <property type="entry name" value="GerE"/>
    <property type="match status" value="1"/>
</dbReference>
<dbReference type="PANTHER" id="PTHR43214:SF43">
    <property type="entry name" value="TWO-COMPONENT RESPONSE REGULATOR"/>
    <property type="match status" value="1"/>
</dbReference>
<evidence type="ECO:0000259" key="4">
    <source>
        <dbReference type="PROSITE" id="PS50043"/>
    </source>
</evidence>